<protein>
    <submittedName>
        <fullName evidence="1">Uncharacterized protein</fullName>
    </submittedName>
</protein>
<organism evidence="1 2">
    <name type="scientific">Caballeronia arvi</name>
    <dbReference type="NCBI Taxonomy" id="1777135"/>
    <lineage>
        <taxon>Bacteria</taxon>
        <taxon>Pseudomonadati</taxon>
        <taxon>Pseudomonadota</taxon>
        <taxon>Betaproteobacteria</taxon>
        <taxon>Burkholderiales</taxon>
        <taxon>Burkholderiaceae</taxon>
        <taxon>Caballeronia</taxon>
    </lineage>
</organism>
<dbReference type="EMBL" id="FCOM02000002">
    <property type="protein sequence ID" value="SAL23496.1"/>
    <property type="molecule type" value="Genomic_DNA"/>
</dbReference>
<reference evidence="1" key="1">
    <citation type="submission" date="2016-01" db="EMBL/GenBank/DDBJ databases">
        <authorList>
            <person name="Peeters C."/>
        </authorList>
    </citation>
    <scope>NUCLEOTIDE SEQUENCE [LARGE SCALE GENOMIC DNA]</scope>
    <source>
        <strain evidence="1">LMG 29317</strain>
    </source>
</reference>
<name>A0A158FUF7_9BURK</name>
<gene>
    <name evidence="1" type="ORF">AWB74_00956</name>
</gene>
<evidence type="ECO:0000313" key="2">
    <source>
        <dbReference type="Proteomes" id="UP000055019"/>
    </source>
</evidence>
<accession>A0A158FUF7</accession>
<dbReference type="AlphaFoldDB" id="A0A158FUF7"/>
<sequence>MNNTKEQINDHLSVLHGFDVSGVHHAGDMLTLQFGPLREVTTRRGTVKRVGAWALHIQCDWRIEQGSTLFASYSDFAASDESTDRITRQIRDLLIGQGSTGIEEVEAGDGGDVCLSLSRGVRLLVRANGIPGDEDWRLFPSDPDAPHFVIEGGKVDTGAD</sequence>
<evidence type="ECO:0000313" key="1">
    <source>
        <dbReference type="EMBL" id="SAL23496.1"/>
    </source>
</evidence>
<comment type="caution">
    <text evidence="1">The sequence shown here is derived from an EMBL/GenBank/DDBJ whole genome shotgun (WGS) entry which is preliminary data.</text>
</comment>
<dbReference type="Proteomes" id="UP000055019">
    <property type="component" value="Unassembled WGS sequence"/>
</dbReference>
<proteinExistence type="predicted"/>
<keyword evidence="2" id="KW-1185">Reference proteome</keyword>
<dbReference type="RefSeq" id="WP_061145576.1">
    <property type="nucleotide sequence ID" value="NZ_FCOM02000002.1"/>
</dbReference>
<dbReference type="OrthoDB" id="2059196at2"/>